<keyword evidence="2 4" id="KW-0717">Septation</keyword>
<dbReference type="Proteomes" id="UP000377798">
    <property type="component" value="Unassembled WGS sequence"/>
</dbReference>
<reference evidence="6 7" key="1">
    <citation type="submission" date="2019-02" db="EMBL/GenBank/DDBJ databases">
        <authorList>
            <consortium name="Pathogen Informatics"/>
        </authorList>
    </citation>
    <scope>NUCLEOTIDE SEQUENCE [LARGE SCALE GENOMIC DNA]</scope>
    <source>
        <strain evidence="6 7">3012STDY7089603</strain>
    </source>
</reference>
<evidence type="ECO:0000256" key="4">
    <source>
        <dbReference type="HAMAP-Rule" id="MF_00819"/>
    </source>
</evidence>
<dbReference type="GO" id="GO:0030435">
    <property type="term" value="P:sporulation resulting in formation of a cellular spore"/>
    <property type="evidence" value="ECO:0007669"/>
    <property type="project" value="InterPro"/>
</dbReference>
<sequence>MNITDIRIRQIKDGGRMKAIASVTFDGDFVVHDMKVIEGTDGLFLAMPSRRIPSGSFRDIAHPINSKTRNELEEAVINEFQRVAAEEDATEESLIEEDVVDGQELN</sequence>
<dbReference type="InterPro" id="IPR036751">
    <property type="entry name" value="SpoVG_sf"/>
</dbReference>
<evidence type="ECO:0000256" key="3">
    <source>
        <dbReference type="ARBA" id="ARBA00023306"/>
    </source>
</evidence>
<evidence type="ECO:0000256" key="1">
    <source>
        <dbReference type="ARBA" id="ARBA00022618"/>
    </source>
</evidence>
<evidence type="ECO:0000313" key="6">
    <source>
        <dbReference type="EMBL" id="VFB16253.1"/>
    </source>
</evidence>
<dbReference type="PANTHER" id="PTHR38429:SF1">
    <property type="entry name" value="SEPTATION PROTEIN SPOVG-RELATED"/>
    <property type="match status" value="1"/>
</dbReference>
<dbReference type="PANTHER" id="PTHR38429">
    <property type="entry name" value="SEPTATION PROTEIN SPOVG-RELATED"/>
    <property type="match status" value="1"/>
</dbReference>
<gene>
    <name evidence="4 6" type="primary">spoVG</name>
    <name evidence="6" type="ORF">NCTC13150_00771</name>
</gene>
<evidence type="ECO:0000256" key="5">
    <source>
        <dbReference type="SAM" id="MobiDB-lite"/>
    </source>
</evidence>
<dbReference type="InterPro" id="IPR007170">
    <property type="entry name" value="SpoVG"/>
</dbReference>
<evidence type="ECO:0000313" key="7">
    <source>
        <dbReference type="Proteomes" id="UP000377798"/>
    </source>
</evidence>
<evidence type="ECO:0000256" key="2">
    <source>
        <dbReference type="ARBA" id="ARBA00023210"/>
    </source>
</evidence>
<dbReference type="RefSeq" id="WP_034439644.1">
    <property type="nucleotide sequence ID" value="NZ_CAACYI010000001.1"/>
</dbReference>
<dbReference type="EMBL" id="CAACYI010000001">
    <property type="protein sequence ID" value="VFB16253.1"/>
    <property type="molecule type" value="Genomic_DNA"/>
</dbReference>
<dbReference type="AlphaFoldDB" id="A0A8H2M5E5"/>
<dbReference type="SUPFAM" id="SSF160537">
    <property type="entry name" value="SpoVG-like"/>
    <property type="match status" value="1"/>
</dbReference>
<keyword evidence="3 4" id="KW-0131">Cell cycle</keyword>
<proteinExistence type="inferred from homology"/>
<comment type="similarity">
    <text evidence="4">Belongs to the SpoVG family.</text>
</comment>
<keyword evidence="7" id="KW-1185">Reference proteome</keyword>
<dbReference type="GO" id="GO:0000917">
    <property type="term" value="P:division septum assembly"/>
    <property type="evidence" value="ECO:0007669"/>
    <property type="project" value="UniProtKB-KW"/>
</dbReference>
<comment type="caution">
    <text evidence="6">The sequence shown here is derived from an EMBL/GenBank/DDBJ whole genome shotgun (WGS) entry which is preliminary data.</text>
</comment>
<protein>
    <recommendedName>
        <fullName evidence="4">Putative septation protein SpoVG</fullName>
    </recommendedName>
</protein>
<organism evidence="6 7">
    <name type="scientific">Urinicoccus massiliensis</name>
    <dbReference type="NCBI Taxonomy" id="1723382"/>
    <lineage>
        <taxon>Bacteria</taxon>
        <taxon>Bacillati</taxon>
        <taxon>Bacillota</taxon>
        <taxon>Tissierellia</taxon>
        <taxon>Tissierellales</taxon>
        <taxon>Peptoniphilaceae</taxon>
        <taxon>Urinicoccus</taxon>
    </lineage>
</organism>
<name>A0A8H2M5E5_9FIRM</name>
<accession>A0A8H2M5E5</accession>
<dbReference type="Gene3D" id="3.30.1120.40">
    <property type="entry name" value="Stage V sporulation protein G"/>
    <property type="match status" value="1"/>
</dbReference>
<dbReference type="HAMAP" id="MF_00819">
    <property type="entry name" value="SpoVG"/>
    <property type="match status" value="1"/>
</dbReference>
<dbReference type="Pfam" id="PF04026">
    <property type="entry name" value="SpoVG"/>
    <property type="match status" value="1"/>
</dbReference>
<dbReference type="NCBIfam" id="NF009749">
    <property type="entry name" value="PRK13259.1"/>
    <property type="match status" value="1"/>
</dbReference>
<feature type="region of interest" description="Disordered" evidence="5">
    <location>
        <begin position="87"/>
        <end position="106"/>
    </location>
</feature>
<comment type="function">
    <text evidence="4">Could be involved in septation.</text>
</comment>
<keyword evidence="1 4" id="KW-0132">Cell division</keyword>